<name>M3D008_SPHMS</name>
<sequence>MRATAILLTALVAILPAMGEDSKQIFGHDDPIYGDKCNPTQYAHYCAGDLLQCSGGVCDFFSCADDLDCGELPNTFCNKKFDGCTWPGGEYLTDAQKKFYYRWGEKHGDDTNGGEPPAM</sequence>
<evidence type="ECO:0000313" key="2">
    <source>
        <dbReference type="EMBL" id="EMF09823.1"/>
    </source>
</evidence>
<evidence type="ECO:0000256" key="1">
    <source>
        <dbReference type="SAM" id="SignalP"/>
    </source>
</evidence>
<proteinExistence type="predicted"/>
<dbReference type="EMBL" id="KB456268">
    <property type="protein sequence ID" value="EMF09823.1"/>
    <property type="molecule type" value="Genomic_DNA"/>
</dbReference>
<reference evidence="2 3" key="1">
    <citation type="journal article" date="2012" name="PLoS Pathog.">
        <title>Diverse lifestyles and strategies of plant pathogenesis encoded in the genomes of eighteen Dothideomycetes fungi.</title>
        <authorList>
            <person name="Ohm R.A."/>
            <person name="Feau N."/>
            <person name="Henrissat B."/>
            <person name="Schoch C.L."/>
            <person name="Horwitz B.A."/>
            <person name="Barry K.W."/>
            <person name="Condon B.J."/>
            <person name="Copeland A.C."/>
            <person name="Dhillon B."/>
            <person name="Glaser F."/>
            <person name="Hesse C.N."/>
            <person name="Kosti I."/>
            <person name="LaButti K."/>
            <person name="Lindquist E.A."/>
            <person name="Lucas S."/>
            <person name="Salamov A.A."/>
            <person name="Bradshaw R.E."/>
            <person name="Ciuffetti L."/>
            <person name="Hamelin R.C."/>
            <person name="Kema G.H.J."/>
            <person name="Lawrence C."/>
            <person name="Scott J.A."/>
            <person name="Spatafora J.W."/>
            <person name="Turgeon B.G."/>
            <person name="de Wit P.J.G.M."/>
            <person name="Zhong S."/>
            <person name="Goodwin S.B."/>
            <person name="Grigoriev I.V."/>
        </authorList>
    </citation>
    <scope>NUCLEOTIDE SEQUENCE [LARGE SCALE GENOMIC DNA]</scope>
    <source>
        <strain evidence="2 3">SO2202</strain>
    </source>
</reference>
<dbReference type="RefSeq" id="XP_016757944.1">
    <property type="nucleotide sequence ID" value="XM_016901525.1"/>
</dbReference>
<keyword evidence="1" id="KW-0732">Signal</keyword>
<evidence type="ECO:0000313" key="3">
    <source>
        <dbReference type="Proteomes" id="UP000016931"/>
    </source>
</evidence>
<organism evidence="2 3">
    <name type="scientific">Sphaerulina musiva (strain SO2202)</name>
    <name type="common">Poplar stem canker fungus</name>
    <name type="synonym">Septoria musiva</name>
    <dbReference type="NCBI Taxonomy" id="692275"/>
    <lineage>
        <taxon>Eukaryota</taxon>
        <taxon>Fungi</taxon>
        <taxon>Dikarya</taxon>
        <taxon>Ascomycota</taxon>
        <taxon>Pezizomycotina</taxon>
        <taxon>Dothideomycetes</taxon>
        <taxon>Dothideomycetidae</taxon>
        <taxon>Mycosphaerellales</taxon>
        <taxon>Mycosphaerellaceae</taxon>
        <taxon>Sphaerulina</taxon>
    </lineage>
</organism>
<dbReference type="GeneID" id="27898662"/>
<accession>M3D008</accession>
<feature type="signal peptide" evidence="1">
    <location>
        <begin position="1"/>
        <end position="19"/>
    </location>
</feature>
<protein>
    <submittedName>
        <fullName evidence="2">Uncharacterized protein</fullName>
    </submittedName>
</protein>
<feature type="chain" id="PRO_5004032666" evidence="1">
    <location>
        <begin position="20"/>
        <end position="119"/>
    </location>
</feature>
<dbReference type="AlphaFoldDB" id="M3D008"/>
<gene>
    <name evidence="2" type="ORF">SEPMUDRAFT_119564</name>
</gene>
<dbReference type="Proteomes" id="UP000016931">
    <property type="component" value="Unassembled WGS sequence"/>
</dbReference>
<dbReference type="HOGENOM" id="CLU_2062929_0_0_1"/>
<keyword evidence="3" id="KW-1185">Reference proteome</keyword>